<dbReference type="Pfam" id="PF02214">
    <property type="entry name" value="BTB_2"/>
    <property type="match status" value="1"/>
</dbReference>
<feature type="coiled-coil region" evidence="1">
    <location>
        <begin position="21"/>
        <end position="52"/>
    </location>
</feature>
<organism evidence="4">
    <name type="scientific">Naegleria gruberi</name>
    <name type="common">Amoeba</name>
    <dbReference type="NCBI Taxonomy" id="5762"/>
    <lineage>
        <taxon>Eukaryota</taxon>
        <taxon>Discoba</taxon>
        <taxon>Heterolobosea</taxon>
        <taxon>Tetramitia</taxon>
        <taxon>Eutetramitia</taxon>
        <taxon>Vahlkampfiidae</taxon>
        <taxon>Naegleria</taxon>
    </lineage>
</organism>
<evidence type="ECO:0000313" key="4">
    <source>
        <dbReference type="Proteomes" id="UP000006671"/>
    </source>
</evidence>
<dbReference type="VEuPathDB" id="AmoebaDB:NAEGRDRAFT_65144"/>
<name>D2V8G2_NAEGR</name>
<dbReference type="CDD" id="cd18316">
    <property type="entry name" value="BTB_POZ_KCTD-like"/>
    <property type="match status" value="1"/>
</dbReference>
<reference evidence="3 4" key="1">
    <citation type="journal article" date="2010" name="Cell">
        <title>The genome of Naegleria gruberi illuminates early eukaryotic versatility.</title>
        <authorList>
            <person name="Fritz-Laylin L.K."/>
            <person name="Prochnik S.E."/>
            <person name="Ginger M.L."/>
            <person name="Dacks J.B."/>
            <person name="Carpenter M.L."/>
            <person name="Field M.C."/>
            <person name="Kuo A."/>
            <person name="Paredez A."/>
            <person name="Chapman J."/>
            <person name="Pham J."/>
            <person name="Shu S."/>
            <person name="Neupane R."/>
            <person name="Cipriano M."/>
            <person name="Mancuso J."/>
            <person name="Tu H."/>
            <person name="Salamov A."/>
            <person name="Lindquist E."/>
            <person name="Shapiro H."/>
            <person name="Lucas S."/>
            <person name="Grigoriev I.V."/>
            <person name="Cande W.Z."/>
            <person name="Fulton C."/>
            <person name="Rokhsar D.S."/>
            <person name="Dawson S.C."/>
        </authorList>
    </citation>
    <scope>NUCLEOTIDE SEQUENCE [LARGE SCALE GENOMIC DNA]</scope>
    <source>
        <strain evidence="3 4">NEG-M</strain>
    </source>
</reference>
<dbReference type="GO" id="GO:0051260">
    <property type="term" value="P:protein homooligomerization"/>
    <property type="evidence" value="ECO:0007669"/>
    <property type="project" value="InterPro"/>
</dbReference>
<dbReference type="PROSITE" id="PS50097">
    <property type="entry name" value="BTB"/>
    <property type="match status" value="1"/>
</dbReference>
<gene>
    <name evidence="3" type="ORF">NAEGRDRAFT_65144</name>
</gene>
<dbReference type="InterPro" id="IPR000210">
    <property type="entry name" value="BTB/POZ_dom"/>
</dbReference>
<keyword evidence="1" id="KW-0175">Coiled coil</keyword>
<dbReference type="SMART" id="SM00225">
    <property type="entry name" value="BTB"/>
    <property type="match status" value="1"/>
</dbReference>
<dbReference type="OrthoDB" id="2414723at2759"/>
<dbReference type="KEGG" id="ngr:NAEGRDRAFT_65144"/>
<evidence type="ECO:0000256" key="1">
    <source>
        <dbReference type="SAM" id="Coils"/>
    </source>
</evidence>
<dbReference type="GeneID" id="8848823"/>
<dbReference type="SUPFAM" id="SSF54695">
    <property type="entry name" value="POZ domain"/>
    <property type="match status" value="1"/>
</dbReference>
<proteinExistence type="predicted"/>
<dbReference type="EMBL" id="GG738857">
    <property type="protein sequence ID" value="EFC46678.1"/>
    <property type="molecule type" value="Genomic_DNA"/>
</dbReference>
<dbReference type="RefSeq" id="XP_002679422.1">
    <property type="nucleotide sequence ID" value="XM_002679376.1"/>
</dbReference>
<dbReference type="InParanoid" id="D2V8G2"/>
<dbReference type="Proteomes" id="UP000006671">
    <property type="component" value="Unassembled WGS sequence"/>
</dbReference>
<keyword evidence="4" id="KW-1185">Reference proteome</keyword>
<accession>D2V8G2</accession>
<evidence type="ECO:0000313" key="3">
    <source>
        <dbReference type="EMBL" id="EFC46678.1"/>
    </source>
</evidence>
<feature type="domain" description="BTB" evidence="2">
    <location>
        <begin position="58"/>
        <end position="121"/>
    </location>
</feature>
<dbReference type="AlphaFoldDB" id="D2V8G2"/>
<protein>
    <submittedName>
        <fullName evidence="3">Predicted protein</fullName>
    </submittedName>
</protein>
<evidence type="ECO:0000259" key="2">
    <source>
        <dbReference type="PROSITE" id="PS50097"/>
    </source>
</evidence>
<dbReference type="PANTHER" id="PTHR11145:SF8">
    <property type="entry name" value="RE57120P"/>
    <property type="match status" value="1"/>
</dbReference>
<dbReference type="Gene3D" id="3.30.710.10">
    <property type="entry name" value="Potassium Channel Kv1.1, Chain A"/>
    <property type="match status" value="1"/>
</dbReference>
<dbReference type="InterPro" id="IPR003131">
    <property type="entry name" value="T1-type_BTB"/>
</dbReference>
<dbReference type="InterPro" id="IPR011333">
    <property type="entry name" value="SKP1/BTB/POZ_sf"/>
</dbReference>
<dbReference type="eggNOG" id="KOG2714">
    <property type="taxonomic scope" value="Eukaryota"/>
</dbReference>
<dbReference type="PANTHER" id="PTHR11145">
    <property type="entry name" value="BTB/POZ DOMAIN-CONTAINING ADAPTER FOR CUL3-MEDIATED RHOA DEGRADATION PROTEIN FAMILY MEMBER"/>
    <property type="match status" value="1"/>
</dbReference>
<sequence>MLVTNQSQTLKEELNTITTLFEQLHAKANEKIALLEKKEKEWKIRQDQIEENIKKCPDKVILNIGGKTFASTKDTLLSKKDSFFYAMLSSGNWLPDQDGTYFIDRDPKYFRYLLNYLRTGERPDLSELSKVKLKELQKEANFYCLDDMFGNDSSLEILAMPSVKSTIISQRKVSIVGDDSSGTYIKTYNLTKLESGTFRWKINIHSFTSWLGIGVVMTDRVEKKIFNDFVTPYKEHGCYMASANCYLWQAANGYSANSFPLKAGDEMMMELSCESQVLTITNTSTNAQLTIPNVSLPAFPCIVTNGKFSIDLEWVA</sequence>
<dbReference type="InterPro" id="IPR045068">
    <property type="entry name" value="BACURD1-3"/>
</dbReference>